<keyword evidence="4 12" id="KW-0001">2Fe-2S</keyword>
<dbReference type="InterPro" id="IPR017938">
    <property type="entry name" value="Riboflavin_synthase-like_b-brl"/>
</dbReference>
<feature type="binding site" evidence="12">
    <location>
        <position position="239"/>
    </location>
    <ligand>
        <name>[2Fe-2S] cluster</name>
        <dbReference type="ChEBI" id="CHEBI:190135"/>
    </ligand>
</feature>
<dbReference type="GO" id="GO:0006221">
    <property type="term" value="P:pyrimidine nucleotide biosynthetic process"/>
    <property type="evidence" value="ECO:0007669"/>
    <property type="project" value="InterPro"/>
</dbReference>
<keyword evidence="6 11" id="KW-0274">FAD</keyword>
<dbReference type="Proteomes" id="UP000317778">
    <property type="component" value="Unassembled WGS sequence"/>
</dbReference>
<keyword evidence="3 11" id="KW-0285">Flavoprotein</keyword>
<dbReference type="PANTHER" id="PTHR43513:SF3">
    <property type="entry name" value="DIHYDROOROTATE DEHYDROGENASE B (NAD(+)), ELECTRON TRANSFER SUBUNIT-RELATED"/>
    <property type="match status" value="1"/>
</dbReference>
<dbReference type="PROSITE" id="PS51384">
    <property type="entry name" value="FAD_FR"/>
    <property type="match status" value="1"/>
</dbReference>
<comment type="cofactor">
    <cofactor evidence="12">
        <name>[2Fe-2S] cluster</name>
        <dbReference type="ChEBI" id="CHEBI:190135"/>
    </cofactor>
    <text evidence="12">Binds 1 [2Fe-2S] cluster per subunit.</text>
</comment>
<dbReference type="InterPro" id="IPR039261">
    <property type="entry name" value="FNR_nucleotide-bd"/>
</dbReference>
<dbReference type="Pfam" id="PF10418">
    <property type="entry name" value="DHODB_Fe-S_bind"/>
    <property type="match status" value="1"/>
</dbReference>
<keyword evidence="5 12" id="KW-0479">Metal-binding</keyword>
<feature type="binding site" evidence="11">
    <location>
        <begin position="73"/>
        <end position="76"/>
    </location>
    <ligand>
        <name>FAD</name>
        <dbReference type="ChEBI" id="CHEBI:57692"/>
    </ligand>
</feature>
<organism evidence="14 15">
    <name type="scientific">candidate division TA06 bacterium B3_TA06</name>
    <dbReference type="NCBI Taxonomy" id="2012487"/>
    <lineage>
        <taxon>Bacteria</taxon>
        <taxon>Bacteria division TA06</taxon>
    </lineage>
</organism>
<dbReference type="Gene3D" id="2.40.30.10">
    <property type="entry name" value="Translation factors"/>
    <property type="match status" value="1"/>
</dbReference>
<evidence type="ECO:0000256" key="5">
    <source>
        <dbReference type="ARBA" id="ARBA00022723"/>
    </source>
</evidence>
<dbReference type="GO" id="GO:0050660">
    <property type="term" value="F:flavin adenine dinucleotide binding"/>
    <property type="evidence" value="ECO:0007669"/>
    <property type="project" value="InterPro"/>
</dbReference>
<evidence type="ECO:0000256" key="9">
    <source>
        <dbReference type="ARBA" id="ARBA00023014"/>
    </source>
</evidence>
<dbReference type="Gene3D" id="2.10.240.10">
    <property type="entry name" value="Dihydroorotate dehydrogenase, electron transfer subunit"/>
    <property type="match status" value="1"/>
</dbReference>
<dbReference type="GO" id="GO:0016491">
    <property type="term" value="F:oxidoreductase activity"/>
    <property type="evidence" value="ECO:0007669"/>
    <property type="project" value="InterPro"/>
</dbReference>
<keyword evidence="8 12" id="KW-0408">Iron</keyword>
<comment type="cofactor">
    <cofactor evidence="11">
        <name>FAD</name>
        <dbReference type="ChEBI" id="CHEBI:57692"/>
    </cofactor>
    <text evidence="11">Binds 1 FAD per subunit.</text>
</comment>
<dbReference type="SUPFAM" id="SSF63380">
    <property type="entry name" value="Riboflavin synthase domain-like"/>
    <property type="match status" value="1"/>
</dbReference>
<feature type="binding site" evidence="12">
    <location>
        <position position="244"/>
    </location>
    <ligand>
        <name>[2Fe-2S] cluster</name>
        <dbReference type="ChEBI" id="CHEBI:190135"/>
    </ligand>
</feature>
<dbReference type="GO" id="GO:0051537">
    <property type="term" value="F:2 iron, 2 sulfur cluster binding"/>
    <property type="evidence" value="ECO:0007669"/>
    <property type="project" value="UniProtKB-KW"/>
</dbReference>
<gene>
    <name evidence="14" type="ORF">CEE36_00240</name>
</gene>
<keyword evidence="9 12" id="KW-0411">Iron-sulfur</keyword>
<evidence type="ECO:0000256" key="2">
    <source>
        <dbReference type="ARBA" id="ARBA00022448"/>
    </source>
</evidence>
<dbReference type="AlphaFoldDB" id="A0A532VB51"/>
<evidence type="ECO:0000256" key="7">
    <source>
        <dbReference type="ARBA" id="ARBA00022982"/>
    </source>
</evidence>
<evidence type="ECO:0000256" key="3">
    <source>
        <dbReference type="ARBA" id="ARBA00022630"/>
    </source>
</evidence>
<feature type="binding site" evidence="12">
    <location>
        <position position="247"/>
    </location>
    <ligand>
        <name>[2Fe-2S] cluster</name>
        <dbReference type="ChEBI" id="CHEBI:190135"/>
    </ligand>
</feature>
<evidence type="ECO:0000256" key="1">
    <source>
        <dbReference type="ARBA" id="ARBA00006422"/>
    </source>
</evidence>
<dbReference type="PANTHER" id="PTHR43513">
    <property type="entry name" value="DIHYDROOROTATE DEHYDROGENASE B (NAD(+)), ELECTRON TRANSFER SUBUNIT"/>
    <property type="match status" value="1"/>
</dbReference>
<evidence type="ECO:0000256" key="6">
    <source>
        <dbReference type="ARBA" id="ARBA00022827"/>
    </source>
</evidence>
<evidence type="ECO:0000259" key="13">
    <source>
        <dbReference type="PROSITE" id="PS51384"/>
    </source>
</evidence>
<dbReference type="CDD" id="cd06218">
    <property type="entry name" value="DHOD_e_trans"/>
    <property type="match status" value="1"/>
</dbReference>
<dbReference type="GO" id="GO:0046872">
    <property type="term" value="F:metal ion binding"/>
    <property type="evidence" value="ECO:0007669"/>
    <property type="project" value="UniProtKB-KW"/>
</dbReference>
<dbReference type="InterPro" id="IPR037117">
    <property type="entry name" value="Dihydroorotate_DH_ele_sf"/>
</dbReference>
<comment type="cofactor">
    <cofactor evidence="10">
        <name>[2Fe-2S] cluster</name>
        <dbReference type="ChEBI" id="CHEBI:190135"/>
    </cofactor>
</comment>
<comment type="similarity">
    <text evidence="1">Belongs to the PyrK family.</text>
</comment>
<feature type="binding site" evidence="11">
    <location>
        <begin position="95"/>
        <end position="96"/>
    </location>
    <ligand>
        <name>FAD</name>
        <dbReference type="ChEBI" id="CHEBI:57692"/>
    </ligand>
</feature>
<evidence type="ECO:0000256" key="8">
    <source>
        <dbReference type="ARBA" id="ARBA00023004"/>
    </source>
</evidence>
<protein>
    <recommendedName>
        <fullName evidence="13">FAD-binding FR-type domain-containing protein</fullName>
    </recommendedName>
</protein>
<evidence type="ECO:0000313" key="15">
    <source>
        <dbReference type="Proteomes" id="UP000317778"/>
    </source>
</evidence>
<dbReference type="PIRSF" id="PIRSF006816">
    <property type="entry name" value="Cyc3_hyd_g"/>
    <property type="match status" value="1"/>
</dbReference>
<feature type="domain" description="FAD-binding FR-type" evidence="13">
    <location>
        <begin position="26"/>
        <end position="120"/>
    </location>
</feature>
<dbReference type="InterPro" id="IPR050353">
    <property type="entry name" value="PyrK_electron_transfer"/>
</dbReference>
<evidence type="ECO:0000256" key="12">
    <source>
        <dbReference type="PIRSR" id="PIRSR006816-2"/>
    </source>
</evidence>
<dbReference type="InterPro" id="IPR019480">
    <property type="entry name" value="Dihydroorotate_DH_Fe-S-bd"/>
</dbReference>
<dbReference type="InterPro" id="IPR017927">
    <property type="entry name" value="FAD-bd_FR_type"/>
</dbReference>
<dbReference type="InterPro" id="IPR012165">
    <property type="entry name" value="Cyt_c3_hydrogenase_gsu"/>
</dbReference>
<feature type="binding site" evidence="12">
    <location>
        <position position="260"/>
    </location>
    <ligand>
        <name>[2Fe-2S] cluster</name>
        <dbReference type="ChEBI" id="CHEBI:190135"/>
    </ligand>
</feature>
<evidence type="ECO:0000313" key="14">
    <source>
        <dbReference type="EMBL" id="TKJ44207.1"/>
    </source>
</evidence>
<dbReference type="Gene3D" id="3.40.50.80">
    <property type="entry name" value="Nucleotide-binding domain of ferredoxin-NADP reductase (FNR) module"/>
    <property type="match status" value="1"/>
</dbReference>
<dbReference type="SUPFAM" id="SSF52343">
    <property type="entry name" value="Ferredoxin reductase-like, C-terminal NADP-linked domain"/>
    <property type="match status" value="1"/>
</dbReference>
<evidence type="ECO:0000256" key="10">
    <source>
        <dbReference type="ARBA" id="ARBA00034078"/>
    </source>
</evidence>
<proteinExistence type="inferred from homology"/>
<evidence type="ECO:0000256" key="4">
    <source>
        <dbReference type="ARBA" id="ARBA00022714"/>
    </source>
</evidence>
<evidence type="ECO:0000256" key="11">
    <source>
        <dbReference type="PIRSR" id="PIRSR006816-1"/>
    </source>
</evidence>
<accession>A0A532VB51</accession>
<sequence>MRSSSACLSFIRKVKRQRTPVSFLAMKKYQATLLENRLLGPEIYSLWVKIADLGEVKPGQFFEFATDTRFLRRAFSLADRDGDRLRFVVKVVGSGTRWLAGLSAGSKLDLLGPLGEGTRMPSSGPVMLLAGGVGAAPLLYLARKLNEQRVEVDALLAAGTEEELILAEEFGSLCREVILATDDGSCGQKGLLTDILPTLPAIQDVEIFYACGPEAMFVALKRLNFRKPVYAFLESRMGCGRGLCMGCAVRGRDGRYRRVCTDGPVFDLEEIEL</sequence>
<dbReference type="EMBL" id="NJBO01000001">
    <property type="protein sequence ID" value="TKJ44207.1"/>
    <property type="molecule type" value="Genomic_DNA"/>
</dbReference>
<name>A0A532VB51_UNCT6</name>
<comment type="caution">
    <text evidence="14">The sequence shown here is derived from an EMBL/GenBank/DDBJ whole genome shotgun (WGS) entry which is preliminary data.</text>
</comment>
<reference evidence="14 15" key="1">
    <citation type="submission" date="2017-06" db="EMBL/GenBank/DDBJ databases">
        <title>Novel microbial phyla capable of carbon fixation and sulfur reduction in deep-sea sediments.</title>
        <authorList>
            <person name="Huang J."/>
            <person name="Baker B."/>
            <person name="Wang Y."/>
        </authorList>
    </citation>
    <scope>NUCLEOTIDE SEQUENCE [LARGE SCALE GENOMIC DNA]</scope>
    <source>
        <strain evidence="14">B3_TA06</strain>
    </source>
</reference>
<keyword evidence="2" id="KW-0813">Transport</keyword>
<keyword evidence="7" id="KW-0249">Electron transport</keyword>